<dbReference type="InterPro" id="IPR009935">
    <property type="entry name" value="DUF1467"/>
</dbReference>
<protein>
    <submittedName>
        <fullName evidence="2">Uncharacterized protein</fullName>
    </submittedName>
</protein>
<keyword evidence="1" id="KW-0812">Transmembrane</keyword>
<dbReference type="AlphaFoldDB" id="A0A4U8YWD8"/>
<proteinExistence type="predicted"/>
<dbReference type="Proteomes" id="UP000294360">
    <property type="component" value="Chromosome"/>
</dbReference>
<sequence>MNQRRALHCRHNLILPRGWQCDDAIGAGKPPILSRRVFKWQQRRRDLASAHTALYISRRATALFVGGRPGFLFARGPSAIQLEWGRRCLFSTPMSLAIFFVTWFIVLFAVLPFGVKSQREAGDVTKGTDPGAPVAPRLLVKALWTTVIAAAAFAALSIFCAFCRILTSGRSANGPRMRVLLTVRADKVT</sequence>
<gene>
    <name evidence="2" type="ORF">MTUNDRAET4_0771</name>
</gene>
<keyword evidence="1" id="KW-0472">Membrane</keyword>
<evidence type="ECO:0000313" key="2">
    <source>
        <dbReference type="EMBL" id="VFU07664.1"/>
    </source>
</evidence>
<accession>A0A4U8YWD8</accession>
<feature type="transmembrane region" description="Helical" evidence="1">
    <location>
        <begin position="142"/>
        <end position="167"/>
    </location>
</feature>
<keyword evidence="1" id="KW-1133">Transmembrane helix</keyword>
<name>A0A4U8YWD8_METTU</name>
<organism evidence="2 3">
    <name type="scientific">Methylocella tundrae</name>
    <dbReference type="NCBI Taxonomy" id="227605"/>
    <lineage>
        <taxon>Bacteria</taxon>
        <taxon>Pseudomonadati</taxon>
        <taxon>Pseudomonadota</taxon>
        <taxon>Alphaproteobacteria</taxon>
        <taxon>Hyphomicrobiales</taxon>
        <taxon>Beijerinckiaceae</taxon>
        <taxon>Methylocella</taxon>
    </lineage>
</organism>
<evidence type="ECO:0000313" key="3">
    <source>
        <dbReference type="Proteomes" id="UP000294360"/>
    </source>
</evidence>
<evidence type="ECO:0000256" key="1">
    <source>
        <dbReference type="SAM" id="Phobius"/>
    </source>
</evidence>
<dbReference type="Pfam" id="PF07330">
    <property type="entry name" value="DUF1467"/>
    <property type="match status" value="1"/>
</dbReference>
<feature type="transmembrane region" description="Helical" evidence="1">
    <location>
        <begin position="96"/>
        <end position="115"/>
    </location>
</feature>
<dbReference type="EMBL" id="LR536450">
    <property type="protein sequence ID" value="VFU07664.1"/>
    <property type="molecule type" value="Genomic_DNA"/>
</dbReference>
<reference evidence="2 3" key="1">
    <citation type="submission" date="2019-03" db="EMBL/GenBank/DDBJ databases">
        <authorList>
            <person name="Kox A.R. M."/>
        </authorList>
    </citation>
    <scope>NUCLEOTIDE SEQUENCE [LARGE SCALE GENOMIC DNA]</scope>
    <source>
        <strain evidence="2">MTUNDRAET4 annotated genome</strain>
    </source>
</reference>
<dbReference type="KEGG" id="mtun:MTUNDRAET4_0771"/>